<dbReference type="Pfam" id="PF02746">
    <property type="entry name" value="MR_MLE_N"/>
    <property type="match status" value="1"/>
</dbReference>
<comment type="cofactor">
    <cofactor evidence="1">
        <name>a divalent metal cation</name>
        <dbReference type="ChEBI" id="CHEBI:60240"/>
    </cofactor>
</comment>
<dbReference type="PANTHER" id="PTHR48073">
    <property type="entry name" value="O-SUCCINYLBENZOATE SYNTHASE-RELATED"/>
    <property type="match status" value="1"/>
</dbReference>
<dbReference type="NCBIfam" id="TIGR01928">
    <property type="entry name" value="menC_lowGC_arch"/>
    <property type="match status" value="1"/>
</dbReference>
<dbReference type="Gene3D" id="3.30.390.10">
    <property type="entry name" value="Enolase-like, N-terminal domain"/>
    <property type="match status" value="1"/>
</dbReference>
<evidence type="ECO:0000259" key="7">
    <source>
        <dbReference type="SMART" id="SM00922"/>
    </source>
</evidence>
<keyword evidence="2" id="KW-0479">Metal-binding</keyword>
<dbReference type="CDD" id="cd03317">
    <property type="entry name" value="NAAAR"/>
    <property type="match status" value="1"/>
</dbReference>
<evidence type="ECO:0000256" key="5">
    <source>
        <dbReference type="ARBA" id="ARBA00029491"/>
    </source>
</evidence>
<dbReference type="EC" id="4.2.1.113" evidence="5 6"/>
<gene>
    <name evidence="8" type="primary">menC</name>
    <name evidence="8" type="ORF">GO986_09900</name>
</gene>
<dbReference type="Pfam" id="PF13378">
    <property type="entry name" value="MR_MLE_C"/>
    <property type="match status" value="1"/>
</dbReference>
<keyword evidence="4 8" id="KW-0456">Lyase</keyword>
<dbReference type="UniPathway" id="UPA00079"/>
<sequence length="379" mass="41088">MRLDRAELRVVSLPLLQPFRTSFGVVGEKTFLLLRLFGEGLEGAAEGVMDARPQYREETLSGALALLRETVLPEVLGRDWVNPEELTRHLSFLRGNRMALATAEMAFWDLHARSLGRPLSALLGGVRDAVPVGVSLGIQPSVQATVETARAHAERGYRRIKLKIEPGWDVEVVRAVKAALPDMPVTVDANAVYTPAHLNTLLELDGLGLDYIEQPLAWNDLRDHAKLQALMRTPLCLDECITTAQDARKALETGACRLVNIKVGRVGGYLEARRVHDVAASFGAPVCCGGMLESGVGRAHNIHLATLENFTKPGDTSSSSRYWARDISCEALETESGLMPVPPGPGTGVTLDLPFLDSVTRMKETVTLASPQVTAWGAG</sequence>
<reference evidence="8 9" key="1">
    <citation type="submission" date="2019-12" db="EMBL/GenBank/DDBJ databases">
        <title>Deinococcus sp. HMF7620 Genome sequencing and assembly.</title>
        <authorList>
            <person name="Kang H."/>
            <person name="Kim H."/>
            <person name="Joh K."/>
        </authorList>
    </citation>
    <scope>NUCLEOTIDE SEQUENCE [LARGE SCALE GENOMIC DNA]</scope>
    <source>
        <strain evidence="8 9">HMF7620</strain>
    </source>
</reference>
<evidence type="ECO:0000256" key="1">
    <source>
        <dbReference type="ARBA" id="ARBA00001968"/>
    </source>
</evidence>
<feature type="domain" description="Mandelate racemase/muconate lactonizing enzyme C-terminal" evidence="7">
    <location>
        <begin position="142"/>
        <end position="234"/>
    </location>
</feature>
<dbReference type="SFLD" id="SFLDG00180">
    <property type="entry name" value="muconate_cycloisomerase"/>
    <property type="match status" value="1"/>
</dbReference>
<comment type="caution">
    <text evidence="8">The sequence shown here is derived from an EMBL/GenBank/DDBJ whole genome shotgun (WGS) entry which is preliminary data.</text>
</comment>
<dbReference type="GO" id="GO:0009234">
    <property type="term" value="P:menaquinone biosynthetic process"/>
    <property type="evidence" value="ECO:0007669"/>
    <property type="project" value="UniProtKB-UniRule"/>
</dbReference>
<evidence type="ECO:0000256" key="3">
    <source>
        <dbReference type="ARBA" id="ARBA00022842"/>
    </source>
</evidence>
<dbReference type="InterPro" id="IPR029017">
    <property type="entry name" value="Enolase-like_N"/>
</dbReference>
<dbReference type="InterPro" id="IPR010197">
    <property type="entry name" value="OSBS/NAAAR"/>
</dbReference>
<evidence type="ECO:0000313" key="9">
    <source>
        <dbReference type="Proteomes" id="UP000483286"/>
    </source>
</evidence>
<dbReference type="AlphaFoldDB" id="A0A7C9LU64"/>
<evidence type="ECO:0000256" key="4">
    <source>
        <dbReference type="ARBA" id="ARBA00023239"/>
    </source>
</evidence>
<accession>A0A7C9LU64</accession>
<dbReference type="Gene3D" id="3.20.20.120">
    <property type="entry name" value="Enolase-like C-terminal domain"/>
    <property type="match status" value="1"/>
</dbReference>
<dbReference type="InterPro" id="IPR013342">
    <property type="entry name" value="Mandelate_racemase_C"/>
</dbReference>
<organism evidence="8 9">
    <name type="scientific">Deinococcus arboris</name>
    <dbReference type="NCBI Taxonomy" id="2682977"/>
    <lineage>
        <taxon>Bacteria</taxon>
        <taxon>Thermotogati</taxon>
        <taxon>Deinococcota</taxon>
        <taxon>Deinococci</taxon>
        <taxon>Deinococcales</taxon>
        <taxon>Deinococcaceae</taxon>
        <taxon>Deinococcus</taxon>
    </lineage>
</organism>
<keyword evidence="9" id="KW-1185">Reference proteome</keyword>
<evidence type="ECO:0000313" key="8">
    <source>
        <dbReference type="EMBL" id="MVN87080.1"/>
    </source>
</evidence>
<keyword evidence="3" id="KW-0460">Magnesium</keyword>
<dbReference type="SUPFAM" id="SSF51604">
    <property type="entry name" value="Enolase C-terminal domain-like"/>
    <property type="match status" value="1"/>
</dbReference>
<dbReference type="Proteomes" id="UP000483286">
    <property type="component" value="Unassembled WGS sequence"/>
</dbReference>
<dbReference type="InterPro" id="IPR036849">
    <property type="entry name" value="Enolase-like_C_sf"/>
</dbReference>
<dbReference type="GO" id="GO:0046872">
    <property type="term" value="F:metal ion binding"/>
    <property type="evidence" value="ECO:0007669"/>
    <property type="project" value="UniProtKB-KW"/>
</dbReference>
<dbReference type="InterPro" id="IPR029065">
    <property type="entry name" value="Enolase_C-like"/>
</dbReference>
<dbReference type="GO" id="GO:0016854">
    <property type="term" value="F:racemase and epimerase activity"/>
    <property type="evidence" value="ECO:0007669"/>
    <property type="project" value="UniProtKB-ARBA"/>
</dbReference>
<dbReference type="SMART" id="SM00922">
    <property type="entry name" value="MR_MLE"/>
    <property type="match status" value="1"/>
</dbReference>
<dbReference type="GO" id="GO:0043748">
    <property type="term" value="F:O-succinylbenzoate synthase activity"/>
    <property type="evidence" value="ECO:0007669"/>
    <property type="project" value="UniProtKB-EC"/>
</dbReference>
<dbReference type="UniPathway" id="UPA01057">
    <property type="reaction ID" value="UER00165"/>
</dbReference>
<dbReference type="SFLD" id="SFLDS00001">
    <property type="entry name" value="Enolase"/>
    <property type="match status" value="1"/>
</dbReference>
<protein>
    <recommendedName>
        <fullName evidence="5 6">o-succinylbenzoate synthase</fullName>
        <ecNumber evidence="5 6">4.2.1.113</ecNumber>
    </recommendedName>
</protein>
<dbReference type="SFLD" id="SFLDF00009">
    <property type="entry name" value="o-succinylbenzoate_synthase"/>
    <property type="match status" value="1"/>
</dbReference>
<dbReference type="EMBL" id="WQLB01000011">
    <property type="protein sequence ID" value="MVN87080.1"/>
    <property type="molecule type" value="Genomic_DNA"/>
</dbReference>
<name>A0A7C9LU64_9DEIO</name>
<evidence type="ECO:0000256" key="2">
    <source>
        <dbReference type="ARBA" id="ARBA00022723"/>
    </source>
</evidence>
<proteinExistence type="predicted"/>
<dbReference type="PANTHER" id="PTHR48073:SF5">
    <property type="entry name" value="O-SUCCINYLBENZOATE SYNTHASE"/>
    <property type="match status" value="1"/>
</dbReference>
<dbReference type="InterPro" id="IPR013341">
    <property type="entry name" value="Mandelate_racemase_N_dom"/>
</dbReference>
<dbReference type="SUPFAM" id="SSF54826">
    <property type="entry name" value="Enolase N-terminal domain-like"/>
    <property type="match status" value="1"/>
</dbReference>
<evidence type="ECO:0000256" key="6">
    <source>
        <dbReference type="NCBIfam" id="TIGR01928"/>
    </source>
</evidence>